<dbReference type="EMBL" id="AP009552">
    <property type="protein sequence ID" value="BAG06019.1"/>
    <property type="molecule type" value="Genomic_DNA"/>
</dbReference>
<dbReference type="PaxDb" id="449447-MAE_61970"/>
<dbReference type="AlphaFoldDB" id="B0JKG5"/>
<dbReference type="HOGENOM" id="CLU_3063497_0_0_3"/>
<organism evidence="1 2">
    <name type="scientific">Microcystis aeruginosa (strain NIES-843 / IAM M-2473)</name>
    <dbReference type="NCBI Taxonomy" id="449447"/>
    <lineage>
        <taxon>Bacteria</taxon>
        <taxon>Bacillati</taxon>
        <taxon>Cyanobacteriota</taxon>
        <taxon>Cyanophyceae</taxon>
        <taxon>Oscillatoriophycideae</taxon>
        <taxon>Chroococcales</taxon>
        <taxon>Microcystaceae</taxon>
        <taxon>Microcystis</taxon>
    </lineage>
</organism>
<protein>
    <submittedName>
        <fullName evidence="1">Uncharacterized protein</fullName>
    </submittedName>
</protein>
<accession>B0JKG5</accession>
<proteinExistence type="predicted"/>
<reference evidence="1 2" key="1">
    <citation type="journal article" date="2007" name="DNA Res.">
        <title>Complete genomic structure of the bloom-forming toxic cyanobacterium Microcystis aeruginosa NIES-843.</title>
        <authorList>
            <person name="Kaneko T."/>
            <person name="Nakajima N."/>
            <person name="Okamoto S."/>
            <person name="Suzuki I."/>
            <person name="Tanabe Y."/>
            <person name="Tamaoki M."/>
            <person name="Nakamura Y."/>
            <person name="Kasai F."/>
            <person name="Watanabe A."/>
            <person name="Kawashima K."/>
            <person name="Kishida Y."/>
            <person name="Ono A."/>
            <person name="Shimizu Y."/>
            <person name="Takahashi C."/>
            <person name="Minami C."/>
            <person name="Fujishiro T."/>
            <person name="Kohara M."/>
            <person name="Katoh M."/>
            <person name="Nakazaki N."/>
            <person name="Nakayama S."/>
            <person name="Yamada M."/>
            <person name="Tabata S."/>
            <person name="Watanabe M.M."/>
        </authorList>
    </citation>
    <scope>NUCLEOTIDE SEQUENCE [LARGE SCALE GENOMIC DNA]</scope>
    <source>
        <strain evidence="2">NIES-843 / IAM M-247</strain>
    </source>
</reference>
<sequence length="53" mass="5667">MRSAPTTAIPEIAFAPDIRGVWRVGGTLLITSKPTKEARTNTTKAVKSWAVIG</sequence>
<evidence type="ECO:0000313" key="2">
    <source>
        <dbReference type="Proteomes" id="UP000001510"/>
    </source>
</evidence>
<evidence type="ECO:0000313" key="1">
    <source>
        <dbReference type="EMBL" id="BAG06019.1"/>
    </source>
</evidence>
<keyword evidence="2" id="KW-1185">Reference proteome</keyword>
<dbReference type="EnsemblBacteria" id="BAG06019">
    <property type="protein sequence ID" value="BAG06019"/>
    <property type="gene ID" value="MAE_61970"/>
</dbReference>
<gene>
    <name evidence="1" type="ordered locus">MAE_61970</name>
</gene>
<dbReference type="Proteomes" id="UP000001510">
    <property type="component" value="Chromosome"/>
</dbReference>
<name>B0JKG5_MICAN</name>
<dbReference type="KEGG" id="mar:MAE_61970"/>